<gene>
    <name evidence="2" type="ORF">A3C72_03110</name>
</gene>
<comment type="caution">
    <text evidence="2">The sequence shown here is derived from an EMBL/GenBank/DDBJ whole genome shotgun (WGS) entry which is preliminary data.</text>
</comment>
<protein>
    <submittedName>
        <fullName evidence="2">Uncharacterized protein</fullName>
    </submittedName>
</protein>
<proteinExistence type="predicted"/>
<keyword evidence="1" id="KW-0812">Transmembrane</keyword>
<feature type="transmembrane region" description="Helical" evidence="1">
    <location>
        <begin position="5"/>
        <end position="22"/>
    </location>
</feature>
<feature type="transmembrane region" description="Helical" evidence="1">
    <location>
        <begin position="34"/>
        <end position="52"/>
    </location>
</feature>
<reference evidence="2 3" key="1">
    <citation type="journal article" date="2016" name="Nat. Commun.">
        <title>Thousands of microbial genomes shed light on interconnected biogeochemical processes in an aquifer system.</title>
        <authorList>
            <person name="Anantharaman K."/>
            <person name="Brown C.T."/>
            <person name="Hug L.A."/>
            <person name="Sharon I."/>
            <person name="Castelle C.J."/>
            <person name="Probst A.J."/>
            <person name="Thomas B.C."/>
            <person name="Singh A."/>
            <person name="Wilkins M.J."/>
            <person name="Karaoz U."/>
            <person name="Brodie E.L."/>
            <person name="Williams K.H."/>
            <person name="Hubbard S.S."/>
            <person name="Banfield J.F."/>
        </authorList>
    </citation>
    <scope>NUCLEOTIDE SEQUENCE [LARGE SCALE GENOMIC DNA]</scope>
</reference>
<feature type="transmembrane region" description="Helical" evidence="1">
    <location>
        <begin position="148"/>
        <end position="164"/>
    </location>
</feature>
<evidence type="ECO:0000313" key="3">
    <source>
        <dbReference type="Proteomes" id="UP000177130"/>
    </source>
</evidence>
<feature type="transmembrane region" description="Helical" evidence="1">
    <location>
        <begin position="119"/>
        <end position="136"/>
    </location>
</feature>
<organism evidence="2 3">
    <name type="scientific">Candidatus Taylorbacteria bacterium RIFCSPHIGHO2_02_FULL_43_32b</name>
    <dbReference type="NCBI Taxonomy" id="1802306"/>
    <lineage>
        <taxon>Bacteria</taxon>
        <taxon>Candidatus Tayloriibacteriota</taxon>
    </lineage>
</organism>
<feature type="transmembrane region" description="Helical" evidence="1">
    <location>
        <begin position="91"/>
        <end position="112"/>
    </location>
</feature>
<dbReference type="Proteomes" id="UP000177130">
    <property type="component" value="Unassembled WGS sequence"/>
</dbReference>
<feature type="transmembrane region" description="Helical" evidence="1">
    <location>
        <begin position="59"/>
        <end position="79"/>
    </location>
</feature>
<evidence type="ECO:0000313" key="2">
    <source>
        <dbReference type="EMBL" id="OHA22630.1"/>
    </source>
</evidence>
<keyword evidence="1" id="KW-0472">Membrane</keyword>
<evidence type="ECO:0000256" key="1">
    <source>
        <dbReference type="SAM" id="Phobius"/>
    </source>
</evidence>
<sequence>MKDVVFFGLVGLVSGIITNFFIGESFVAGTSPGWIFGMAIALGLFLSLNLPIQKNWRLVLWVVFSTSSYLLAVLATIISEGSLPASYRGPLSFFIGGSVGALVLFIGLRLLFRFEIVSLFYAILLGGILGVIGKYFDSEFIGEEASLMYLIWQTGIALLIGFFIEDRQSPEKVNS</sequence>
<dbReference type="AlphaFoldDB" id="A0A1G2MFE8"/>
<name>A0A1G2MFE8_9BACT</name>
<accession>A0A1G2MFE8</accession>
<keyword evidence="1" id="KW-1133">Transmembrane helix</keyword>
<dbReference type="EMBL" id="MHRK01000050">
    <property type="protein sequence ID" value="OHA22630.1"/>
    <property type="molecule type" value="Genomic_DNA"/>
</dbReference>